<name>A0A5P1EDZ1_ASPOF</name>
<dbReference type="InterPro" id="IPR051091">
    <property type="entry name" value="O-Glucosyltr/Glycosyltrsf_90"/>
</dbReference>
<evidence type="ECO:0000313" key="2">
    <source>
        <dbReference type="EMBL" id="ONK64072.1"/>
    </source>
</evidence>
<dbReference type="SMART" id="SM00672">
    <property type="entry name" value="CAP10"/>
    <property type="match status" value="1"/>
</dbReference>
<sequence length="361" mass="41998">MAAFRLTVIKGRAYLEKYHNVFQTRDVFTLWGILQLLNLYPGRVPDLDLMFNCEDMPTVRAHDYLGLSGPPPPLFRYCKEDATVDIVFPDWSFWGWPEINIKPWVTLSKEIKEGNKKIKWKDRDHHAYWKGNPGVARTRQDLMKCNANKNKDWNARLYAQDWGKEINKGFKTSDLASQCTHRFKIYIEGRAWSVSEKYILACDSPTLFVDTRFDDFFTRGLMPGQHYLPIRDNDKCRSIKAAVDWGNAHQDKAQAIGKAGSNFIQEELKIDYVYDYMLHLLTEYSKLLTYKPTIPENAVELCLESMACKAQGRVKEFMTESMVKSPHDSEPCTMPLPFGTDELKELLERRANVTAQIERWE</sequence>
<proteinExistence type="predicted"/>
<dbReference type="OMA" id="WGNSHEK"/>
<feature type="domain" description="Glycosyl transferase CAP10" evidence="1">
    <location>
        <begin position="43"/>
        <end position="291"/>
    </location>
</feature>
<dbReference type="Pfam" id="PF05686">
    <property type="entry name" value="Glyco_transf_90"/>
    <property type="match status" value="1"/>
</dbReference>
<dbReference type="Proteomes" id="UP000243459">
    <property type="component" value="Chromosome 7"/>
</dbReference>
<reference evidence="3" key="1">
    <citation type="journal article" date="2017" name="Nat. Commun.">
        <title>The asparagus genome sheds light on the origin and evolution of a young Y chromosome.</title>
        <authorList>
            <person name="Harkess A."/>
            <person name="Zhou J."/>
            <person name="Xu C."/>
            <person name="Bowers J.E."/>
            <person name="Van der Hulst R."/>
            <person name="Ayyampalayam S."/>
            <person name="Mercati F."/>
            <person name="Riccardi P."/>
            <person name="McKain M.R."/>
            <person name="Kakrana A."/>
            <person name="Tang H."/>
            <person name="Ray J."/>
            <person name="Groenendijk J."/>
            <person name="Arikit S."/>
            <person name="Mathioni S.M."/>
            <person name="Nakano M."/>
            <person name="Shan H."/>
            <person name="Telgmann-Rauber A."/>
            <person name="Kanno A."/>
            <person name="Yue Z."/>
            <person name="Chen H."/>
            <person name="Li W."/>
            <person name="Chen Y."/>
            <person name="Xu X."/>
            <person name="Zhang Y."/>
            <person name="Luo S."/>
            <person name="Chen H."/>
            <person name="Gao J."/>
            <person name="Mao Z."/>
            <person name="Pires J.C."/>
            <person name="Luo M."/>
            <person name="Kudrna D."/>
            <person name="Wing R.A."/>
            <person name="Meyers B.C."/>
            <person name="Yi K."/>
            <person name="Kong H."/>
            <person name="Lavrijsen P."/>
            <person name="Sunseri F."/>
            <person name="Falavigna A."/>
            <person name="Ye Y."/>
            <person name="Leebens-Mack J.H."/>
            <person name="Chen G."/>
        </authorList>
    </citation>
    <scope>NUCLEOTIDE SEQUENCE [LARGE SCALE GENOMIC DNA]</scope>
    <source>
        <strain evidence="3">cv. DH0086</strain>
    </source>
</reference>
<gene>
    <name evidence="2" type="ORF">A4U43_C07F21800</name>
</gene>
<dbReference type="EMBL" id="CM007387">
    <property type="protein sequence ID" value="ONK64072.1"/>
    <property type="molecule type" value="Genomic_DNA"/>
</dbReference>
<protein>
    <recommendedName>
        <fullName evidence="1">Glycosyl transferase CAP10 domain-containing protein</fullName>
    </recommendedName>
</protein>
<evidence type="ECO:0000259" key="1">
    <source>
        <dbReference type="SMART" id="SM00672"/>
    </source>
</evidence>
<evidence type="ECO:0000313" key="3">
    <source>
        <dbReference type="Proteomes" id="UP000243459"/>
    </source>
</evidence>
<dbReference type="PANTHER" id="PTHR12203:SF105">
    <property type="entry name" value="OS08G0101800 PROTEIN"/>
    <property type="match status" value="1"/>
</dbReference>
<dbReference type="AlphaFoldDB" id="A0A5P1EDZ1"/>
<dbReference type="PANTHER" id="PTHR12203">
    <property type="entry name" value="KDEL LYS-ASP-GLU-LEU CONTAINING - RELATED"/>
    <property type="match status" value="1"/>
</dbReference>
<organism evidence="2 3">
    <name type="scientific">Asparagus officinalis</name>
    <name type="common">Garden asparagus</name>
    <dbReference type="NCBI Taxonomy" id="4686"/>
    <lineage>
        <taxon>Eukaryota</taxon>
        <taxon>Viridiplantae</taxon>
        <taxon>Streptophyta</taxon>
        <taxon>Embryophyta</taxon>
        <taxon>Tracheophyta</taxon>
        <taxon>Spermatophyta</taxon>
        <taxon>Magnoliopsida</taxon>
        <taxon>Liliopsida</taxon>
        <taxon>Asparagales</taxon>
        <taxon>Asparagaceae</taxon>
        <taxon>Asparagoideae</taxon>
        <taxon>Asparagus</taxon>
    </lineage>
</organism>
<accession>A0A5P1EDZ1</accession>
<dbReference type="Gramene" id="ONK64072">
    <property type="protein sequence ID" value="ONK64072"/>
    <property type="gene ID" value="A4U43_C07F21800"/>
</dbReference>
<dbReference type="InterPro" id="IPR006598">
    <property type="entry name" value="CAP10"/>
</dbReference>
<keyword evidence="3" id="KW-1185">Reference proteome</keyword>